<evidence type="ECO:0000256" key="6">
    <source>
        <dbReference type="ARBA" id="ARBA00023315"/>
    </source>
</evidence>
<organism evidence="10 11">
    <name type="scientific">Leptomonas pyrrhocoris</name>
    <name type="common">Firebug parasite</name>
    <dbReference type="NCBI Taxonomy" id="157538"/>
    <lineage>
        <taxon>Eukaryota</taxon>
        <taxon>Discoba</taxon>
        <taxon>Euglenozoa</taxon>
        <taxon>Kinetoplastea</taxon>
        <taxon>Metakinetoplastina</taxon>
        <taxon>Trypanosomatida</taxon>
        <taxon>Trypanosomatidae</taxon>
        <taxon>Leishmaniinae</taxon>
        <taxon>Leptomonas</taxon>
    </lineage>
</organism>
<protein>
    <recommendedName>
        <fullName evidence="7">Palmitoyltransferase</fullName>
        <ecNumber evidence="7">2.3.1.225</ecNumber>
    </recommendedName>
</protein>
<evidence type="ECO:0000256" key="8">
    <source>
        <dbReference type="SAM" id="MobiDB-lite"/>
    </source>
</evidence>
<dbReference type="EMBL" id="LGTL01000018">
    <property type="protein sequence ID" value="KPA77078.1"/>
    <property type="molecule type" value="Genomic_DNA"/>
</dbReference>
<dbReference type="GO" id="GO:0019706">
    <property type="term" value="F:protein-cysteine S-palmitoyltransferase activity"/>
    <property type="evidence" value="ECO:0007669"/>
    <property type="project" value="UniProtKB-EC"/>
</dbReference>
<dbReference type="RefSeq" id="XP_015655517.1">
    <property type="nucleotide sequence ID" value="XM_015806040.1"/>
</dbReference>
<dbReference type="EMBL" id="LGTL01000018">
    <property type="protein sequence ID" value="KPA77079.1"/>
    <property type="molecule type" value="Genomic_DNA"/>
</dbReference>
<dbReference type="GO" id="GO:0016020">
    <property type="term" value="C:membrane"/>
    <property type="evidence" value="ECO:0007669"/>
    <property type="project" value="UniProtKB-SubCell"/>
</dbReference>
<feature type="region of interest" description="Disordered" evidence="8">
    <location>
        <begin position="33"/>
        <end position="105"/>
    </location>
</feature>
<dbReference type="InterPro" id="IPR039859">
    <property type="entry name" value="PFA4/ZDH16/20/ERF2-like"/>
</dbReference>
<keyword evidence="4 7" id="KW-1133">Transmembrane helix</keyword>
<dbReference type="PROSITE" id="PS50216">
    <property type="entry name" value="DHHC"/>
    <property type="match status" value="1"/>
</dbReference>
<keyword evidence="11" id="KW-1185">Reference proteome</keyword>
<evidence type="ECO:0000256" key="4">
    <source>
        <dbReference type="ARBA" id="ARBA00022989"/>
    </source>
</evidence>
<dbReference type="PANTHER" id="PTHR22883:SF203">
    <property type="entry name" value="PALMITOYLTRANSFERASE"/>
    <property type="match status" value="1"/>
</dbReference>
<comment type="similarity">
    <text evidence="7">Belongs to the DHHC palmitoyltransferase family.</text>
</comment>
<dbReference type="GeneID" id="26907694"/>
<accession>A0A0M9FVY9</accession>
<reference evidence="10 11" key="1">
    <citation type="submission" date="2015-07" db="EMBL/GenBank/DDBJ databases">
        <title>High-quality genome of monoxenous trypanosomatid Leptomonas pyrrhocoris.</title>
        <authorList>
            <person name="Flegontov P."/>
            <person name="Butenko A."/>
            <person name="Firsov S."/>
            <person name="Vlcek C."/>
            <person name="Logacheva M.D."/>
            <person name="Field M."/>
            <person name="Filatov D."/>
            <person name="Flegontova O."/>
            <person name="Gerasimov E."/>
            <person name="Jackson A.P."/>
            <person name="Kelly S."/>
            <person name="Opperdoes F."/>
            <person name="O'Reilly A."/>
            <person name="Votypka J."/>
            <person name="Yurchenko V."/>
            <person name="Lukes J."/>
        </authorList>
    </citation>
    <scope>NUCLEOTIDE SEQUENCE [LARGE SCALE GENOMIC DNA]</scope>
    <source>
        <strain evidence="10">H10</strain>
    </source>
</reference>
<comment type="domain">
    <text evidence="7">The DHHC domain is required for palmitoyltransferase activity.</text>
</comment>
<evidence type="ECO:0000256" key="2">
    <source>
        <dbReference type="ARBA" id="ARBA00022679"/>
    </source>
</evidence>
<dbReference type="GO" id="GO:0005794">
    <property type="term" value="C:Golgi apparatus"/>
    <property type="evidence" value="ECO:0007669"/>
    <property type="project" value="TreeGrafter"/>
</dbReference>
<dbReference type="EC" id="2.3.1.225" evidence="7"/>
<dbReference type="GO" id="GO:0005783">
    <property type="term" value="C:endoplasmic reticulum"/>
    <property type="evidence" value="ECO:0007669"/>
    <property type="project" value="TreeGrafter"/>
</dbReference>
<feature type="transmembrane region" description="Helical" evidence="7">
    <location>
        <begin position="336"/>
        <end position="362"/>
    </location>
</feature>
<evidence type="ECO:0000256" key="1">
    <source>
        <dbReference type="ARBA" id="ARBA00004141"/>
    </source>
</evidence>
<dbReference type="Proteomes" id="UP000037923">
    <property type="component" value="Unassembled WGS sequence"/>
</dbReference>
<dbReference type="RefSeq" id="XP_015655518.1">
    <property type="nucleotide sequence ID" value="XM_015806041.1"/>
</dbReference>
<dbReference type="OrthoDB" id="9909019at2759"/>
<comment type="caution">
    <text evidence="10">The sequence shown here is derived from an EMBL/GenBank/DDBJ whole genome shotgun (WGS) entry which is preliminary data.</text>
</comment>
<dbReference type="Pfam" id="PF01529">
    <property type="entry name" value="DHHC"/>
    <property type="match status" value="1"/>
</dbReference>
<name>A0A0M9FVY9_LEPPY</name>
<dbReference type="VEuPathDB" id="TriTrypDB:LpyrH10_18_1350"/>
<evidence type="ECO:0000313" key="11">
    <source>
        <dbReference type="Proteomes" id="UP000037923"/>
    </source>
</evidence>
<evidence type="ECO:0000259" key="9">
    <source>
        <dbReference type="Pfam" id="PF01529"/>
    </source>
</evidence>
<dbReference type="GO" id="GO:0006612">
    <property type="term" value="P:protein targeting to membrane"/>
    <property type="evidence" value="ECO:0007669"/>
    <property type="project" value="TreeGrafter"/>
</dbReference>
<comment type="catalytic activity">
    <reaction evidence="7">
        <text>L-cysteinyl-[protein] + hexadecanoyl-CoA = S-hexadecanoyl-L-cysteinyl-[protein] + CoA</text>
        <dbReference type="Rhea" id="RHEA:36683"/>
        <dbReference type="Rhea" id="RHEA-COMP:10131"/>
        <dbReference type="Rhea" id="RHEA-COMP:11032"/>
        <dbReference type="ChEBI" id="CHEBI:29950"/>
        <dbReference type="ChEBI" id="CHEBI:57287"/>
        <dbReference type="ChEBI" id="CHEBI:57379"/>
        <dbReference type="ChEBI" id="CHEBI:74151"/>
        <dbReference type="EC" id="2.3.1.225"/>
    </reaction>
</comment>
<evidence type="ECO:0000256" key="7">
    <source>
        <dbReference type="RuleBase" id="RU079119"/>
    </source>
</evidence>
<keyword evidence="2 7" id="KW-0808">Transferase</keyword>
<evidence type="ECO:0000256" key="5">
    <source>
        <dbReference type="ARBA" id="ARBA00023136"/>
    </source>
</evidence>
<keyword evidence="5 7" id="KW-0472">Membrane</keyword>
<feature type="transmembrane region" description="Helical" evidence="7">
    <location>
        <begin position="223"/>
        <end position="247"/>
    </location>
</feature>
<comment type="subcellular location">
    <subcellularLocation>
        <location evidence="1">Membrane</location>
        <topology evidence="1">Multi-pass membrane protein</topology>
    </subcellularLocation>
</comment>
<evidence type="ECO:0000313" key="10">
    <source>
        <dbReference type="EMBL" id="KPA77079.1"/>
    </source>
</evidence>
<evidence type="ECO:0000256" key="3">
    <source>
        <dbReference type="ARBA" id="ARBA00022692"/>
    </source>
</evidence>
<dbReference type="PANTHER" id="PTHR22883">
    <property type="entry name" value="ZINC FINGER DHHC DOMAIN CONTAINING PROTEIN"/>
    <property type="match status" value="1"/>
</dbReference>
<gene>
    <name evidence="10" type="ORF">ABB37_07408</name>
</gene>
<dbReference type="AlphaFoldDB" id="A0A0M9FVY9"/>
<proteinExistence type="inferred from homology"/>
<keyword evidence="3 7" id="KW-0812">Transmembrane</keyword>
<keyword evidence="6 7" id="KW-0012">Acyltransferase</keyword>
<feature type="domain" description="Palmitoyltransferase DHHC" evidence="9">
    <location>
        <begin position="259"/>
        <end position="378"/>
    </location>
</feature>
<feature type="transmembrane region" description="Helical" evidence="7">
    <location>
        <begin position="185"/>
        <end position="211"/>
    </location>
</feature>
<sequence>MSMFDLEEQQGVTESGALVEAVLVTSDDAVAKVNSEDVGPAVPSLNPLTAALHHSGDCGGETPTKHHAEGVESEFTVPNPLSGDSPPPKAKEKMNGSSGSNDGELPLRKDAALAECSVDANDHHAASANRQQRAAKEIDDATRVVRHPRSAEPFIYCCVDFRKYPNMWRHVEPRRNGFQRPFNGYFIAALIYEIVVIALTYASVLGGYVLLYTKDKEDCLVELLLFPIVFTVVVIGLYVFFFLAVFADINDHGGGGGRCADCQIRCHTGSKHCKACNTCVRQFDHHCKWLNTCVGGGNYRYFFSFVSCAVGGSLWALVSCLCMLARWWTALSRHSAFFRVGAIIVCVIALLGCVRISLLWTFHVYLCWTRQTTYEYLQRSDSTTIVLPTKEEMARGGGQGGKERQRCRCWCV</sequence>
<feature type="transmembrane region" description="Helical" evidence="7">
    <location>
        <begin position="301"/>
        <end position="324"/>
    </location>
</feature>
<dbReference type="InterPro" id="IPR001594">
    <property type="entry name" value="Palmitoyltrfase_DHHC"/>
</dbReference>